<dbReference type="Pfam" id="PF00015">
    <property type="entry name" value="MCPsignal"/>
    <property type="match status" value="1"/>
</dbReference>
<dbReference type="GO" id="GO:0007165">
    <property type="term" value="P:signal transduction"/>
    <property type="evidence" value="ECO:0007669"/>
    <property type="project" value="UniProtKB-KW"/>
</dbReference>
<keyword evidence="6" id="KW-0812">Transmembrane</keyword>
<dbReference type="Proteomes" id="UP000009134">
    <property type="component" value="Chromosome"/>
</dbReference>
<feature type="domain" description="Methyl-accepting transducer" evidence="7">
    <location>
        <begin position="330"/>
        <end position="559"/>
    </location>
</feature>
<feature type="domain" description="HAMP" evidence="8">
    <location>
        <begin position="210"/>
        <end position="263"/>
    </location>
</feature>
<dbReference type="InterPro" id="IPR051310">
    <property type="entry name" value="MCP_chemotaxis"/>
</dbReference>
<evidence type="ECO:0000259" key="7">
    <source>
        <dbReference type="PROSITE" id="PS50111"/>
    </source>
</evidence>
<dbReference type="eggNOG" id="COG0840">
    <property type="taxonomic scope" value="Bacteria"/>
</dbReference>
<dbReference type="eggNOG" id="COG4192">
    <property type="taxonomic scope" value="Bacteria"/>
</dbReference>
<proteinExistence type="inferred from homology"/>
<dbReference type="SMART" id="SM00283">
    <property type="entry name" value="MA"/>
    <property type="match status" value="1"/>
</dbReference>
<dbReference type="GO" id="GO:0004888">
    <property type="term" value="F:transmembrane signaling receptor activity"/>
    <property type="evidence" value="ECO:0007669"/>
    <property type="project" value="InterPro"/>
</dbReference>
<dbReference type="RefSeq" id="WP_011446461.1">
    <property type="nucleotide sequence ID" value="NC_007794.1"/>
</dbReference>
<feature type="compositionally biased region" description="Pro residues" evidence="5">
    <location>
        <begin position="644"/>
        <end position="662"/>
    </location>
</feature>
<organism evidence="9 10">
    <name type="scientific">Novosphingobium aromaticivorans (strain ATCC 700278 / DSM 12444 / CCUG 56034 / CIP 105152 / NBRC 16084 / F199)</name>
    <dbReference type="NCBI Taxonomy" id="279238"/>
    <lineage>
        <taxon>Bacteria</taxon>
        <taxon>Pseudomonadati</taxon>
        <taxon>Pseudomonadota</taxon>
        <taxon>Alphaproteobacteria</taxon>
        <taxon>Sphingomonadales</taxon>
        <taxon>Sphingomonadaceae</taxon>
        <taxon>Novosphingobium</taxon>
    </lineage>
</organism>
<dbReference type="CDD" id="cd19411">
    <property type="entry name" value="MCP2201-like_sensor"/>
    <property type="match status" value="1"/>
</dbReference>
<dbReference type="InterPro" id="IPR004089">
    <property type="entry name" value="MCPsignal_dom"/>
</dbReference>
<dbReference type="InterPro" id="IPR004090">
    <property type="entry name" value="Chemotax_Me-accpt_rcpt"/>
</dbReference>
<dbReference type="SMART" id="SM00304">
    <property type="entry name" value="HAMP"/>
    <property type="match status" value="2"/>
</dbReference>
<feature type="region of interest" description="Disordered" evidence="5">
    <location>
        <begin position="609"/>
        <end position="687"/>
    </location>
</feature>
<feature type="transmembrane region" description="Helical" evidence="6">
    <location>
        <begin position="189"/>
        <end position="209"/>
    </location>
</feature>
<evidence type="ECO:0000256" key="3">
    <source>
        <dbReference type="ARBA" id="ARBA00029447"/>
    </source>
</evidence>
<dbReference type="KEGG" id="nar:Saro_2821"/>
<protein>
    <submittedName>
        <fullName evidence="9">Methyl-accepting chemotaxis sensory transducer</fullName>
    </submittedName>
</protein>
<comment type="subcellular location">
    <subcellularLocation>
        <location evidence="1">Membrane</location>
    </subcellularLocation>
</comment>
<dbReference type="GO" id="GO:0005886">
    <property type="term" value="C:plasma membrane"/>
    <property type="evidence" value="ECO:0007669"/>
    <property type="project" value="TreeGrafter"/>
</dbReference>
<dbReference type="PROSITE" id="PS50885">
    <property type="entry name" value="HAMP"/>
    <property type="match status" value="2"/>
</dbReference>
<dbReference type="PROSITE" id="PS50111">
    <property type="entry name" value="CHEMOTAXIS_TRANSDUC_2"/>
    <property type="match status" value="1"/>
</dbReference>
<comment type="similarity">
    <text evidence="3">Belongs to the methyl-accepting chemotaxis (MCP) protein family.</text>
</comment>
<dbReference type="HOGENOM" id="CLU_000445_107_20_5"/>
<feature type="domain" description="HAMP" evidence="8">
    <location>
        <begin position="273"/>
        <end position="325"/>
    </location>
</feature>
<dbReference type="CDD" id="cd11386">
    <property type="entry name" value="MCP_signal"/>
    <property type="match status" value="1"/>
</dbReference>
<keyword evidence="2" id="KW-0145">Chemotaxis</keyword>
<dbReference type="Pfam" id="PF00672">
    <property type="entry name" value="HAMP"/>
    <property type="match status" value="1"/>
</dbReference>
<dbReference type="SUPFAM" id="SSF58104">
    <property type="entry name" value="Methyl-accepting chemotaxis protein (MCP) signaling domain"/>
    <property type="match status" value="1"/>
</dbReference>
<dbReference type="AlphaFoldDB" id="Q2G4G6"/>
<dbReference type="Pfam" id="PF12729">
    <property type="entry name" value="4HB_MCP_1"/>
    <property type="match status" value="1"/>
</dbReference>
<dbReference type="InterPro" id="IPR024478">
    <property type="entry name" value="HlyB_4HB_MCP"/>
</dbReference>
<dbReference type="FunFam" id="1.10.287.950:FF:000001">
    <property type="entry name" value="Methyl-accepting chemotaxis sensory transducer"/>
    <property type="match status" value="1"/>
</dbReference>
<dbReference type="STRING" id="279238.Saro_2821"/>
<dbReference type="Gene3D" id="1.10.287.950">
    <property type="entry name" value="Methyl-accepting chemotaxis protein"/>
    <property type="match status" value="1"/>
</dbReference>
<gene>
    <name evidence="9" type="ordered locus">Saro_2821</name>
</gene>
<evidence type="ECO:0000256" key="5">
    <source>
        <dbReference type="SAM" id="MobiDB-lite"/>
    </source>
</evidence>
<keyword evidence="4" id="KW-0807">Transducer</keyword>
<evidence type="ECO:0000256" key="4">
    <source>
        <dbReference type="PROSITE-ProRule" id="PRU00284"/>
    </source>
</evidence>
<sequence length="687" mass="71769">MFKFNISAKFISAFALLLAVMAGMGLFAVSKIGEVNVIAAEQRDRWMPAAATLGDIHAFTSQYRLKQDEMLNATSPAAMERSQKLMRNARAAIDDSLAQFEKLASTPEQKGAVATIRESWARLLEQDQTMQAMALSGDQAGAQAMHNSEGLDSFYAVEDAILAAIEVNQKAADAVSAQSEEIYASARTFTFGIIGLGLLAALSLLVFLMRNIARPLVNMSEAVVRLTSGDHSIAVPGLGRTDELGSLARALDQFRDVFASDHARAETEKARARETQVTIDAIGSGLTALAEGDLTFRVAENGSGALAKLHVDYNAAVASLERVLGKIVDGCNTIKLGTDEIASAATDLALRTEQQATSLAETSRTLSEFTGSVKTTADNARQTSSRLTVARNTADSVGDTANRAVAAMRSIESSSREMAEIVGVIDGIAFQTNLLALNAGVEAARAGDAGKGFAVVATEVRALAQRSADAARSIRDLIGKSTDEISGGVALVESSGEALRQIVTEVSAVSALVEEIAEAAGQQAAGIADISAMVGSMDAFTQQNAAMVEESSAGTRNLASETLSLVDQLGRFRLATVGQAAEDRFEDAPAPARHSGFGAFDAFDAAQVDDSDEAPALRSPSSYEPVAIADERPRPAAPVAAPVAAPPPPPAPAPAPPPPPAKPRAARAAPSRGGAAVKLDEDDWSEF</sequence>
<evidence type="ECO:0000259" key="8">
    <source>
        <dbReference type="PROSITE" id="PS50885"/>
    </source>
</evidence>
<dbReference type="PANTHER" id="PTHR43531">
    <property type="entry name" value="PROTEIN ICFG"/>
    <property type="match status" value="1"/>
</dbReference>
<dbReference type="PRINTS" id="PR00260">
    <property type="entry name" value="CHEMTRNSDUCR"/>
</dbReference>
<evidence type="ECO:0000256" key="1">
    <source>
        <dbReference type="ARBA" id="ARBA00004370"/>
    </source>
</evidence>
<evidence type="ECO:0000313" key="10">
    <source>
        <dbReference type="Proteomes" id="UP000009134"/>
    </source>
</evidence>
<keyword evidence="6" id="KW-1133">Transmembrane helix</keyword>
<dbReference type="Gene3D" id="6.10.340.10">
    <property type="match status" value="1"/>
</dbReference>
<dbReference type="CDD" id="cd06225">
    <property type="entry name" value="HAMP"/>
    <property type="match status" value="1"/>
</dbReference>
<keyword evidence="6" id="KW-0472">Membrane</keyword>
<evidence type="ECO:0000256" key="2">
    <source>
        <dbReference type="ARBA" id="ARBA00022500"/>
    </source>
</evidence>
<evidence type="ECO:0000256" key="6">
    <source>
        <dbReference type="SAM" id="Phobius"/>
    </source>
</evidence>
<dbReference type="GO" id="GO:0006935">
    <property type="term" value="P:chemotaxis"/>
    <property type="evidence" value="ECO:0007669"/>
    <property type="project" value="UniProtKB-KW"/>
</dbReference>
<evidence type="ECO:0000313" key="9">
    <source>
        <dbReference type="EMBL" id="ABD27257.1"/>
    </source>
</evidence>
<dbReference type="InterPro" id="IPR047347">
    <property type="entry name" value="YvaQ-like_sensor"/>
</dbReference>
<accession>Q2G4G6</accession>
<dbReference type="PANTHER" id="PTHR43531:SF11">
    <property type="entry name" value="METHYL-ACCEPTING CHEMOTAXIS PROTEIN 3"/>
    <property type="match status" value="1"/>
</dbReference>
<name>Q2G4G6_NOVAD</name>
<dbReference type="EMBL" id="CP000248">
    <property type="protein sequence ID" value="ABD27257.1"/>
    <property type="molecule type" value="Genomic_DNA"/>
</dbReference>
<dbReference type="SUPFAM" id="SSF158472">
    <property type="entry name" value="HAMP domain-like"/>
    <property type="match status" value="1"/>
</dbReference>
<reference evidence="10" key="1">
    <citation type="submission" date="2006-01" db="EMBL/GenBank/DDBJ databases">
        <title>Complete sequence of Novosphingobium aromaticivorans DSM 12444.</title>
        <authorList>
            <consortium name="US DOE Joint Genome Institute"/>
            <person name="Copeland A."/>
            <person name="Lucas S."/>
            <person name="Lapidus A."/>
            <person name="Barry K."/>
            <person name="Detter J.C."/>
            <person name="Glavina T."/>
            <person name="Hammon N."/>
            <person name="Israni S."/>
            <person name="Pitluck S."/>
            <person name="Chain P."/>
            <person name="Malfatti S."/>
            <person name="Shin M."/>
            <person name="Vergez L."/>
            <person name="Schmutz J."/>
            <person name="Larimer F."/>
            <person name="Land M."/>
            <person name="Kyrpides N."/>
            <person name="Ivanova N."/>
            <person name="Fredrickson J."/>
            <person name="Balkwill D."/>
            <person name="Romine M.F."/>
            <person name="Richardson P."/>
        </authorList>
    </citation>
    <scope>NUCLEOTIDE SEQUENCE [LARGE SCALE GENOMIC DNA]</scope>
    <source>
        <strain evidence="10">ATCC 700278 / DSM 12444 / CCUG 56034 / CIP 105152 / NBRC 16084 / F199</strain>
    </source>
</reference>
<dbReference type="InterPro" id="IPR003660">
    <property type="entry name" value="HAMP_dom"/>
</dbReference>
<keyword evidence="10" id="KW-1185">Reference proteome</keyword>